<protein>
    <submittedName>
        <fullName evidence="1">Uncharacterized protein</fullName>
    </submittedName>
</protein>
<evidence type="ECO:0000313" key="1">
    <source>
        <dbReference type="EMBL" id="PSR72457.1"/>
    </source>
</evidence>
<gene>
    <name evidence="1" type="ORF">PHLCEN_2v11671</name>
</gene>
<dbReference type="Proteomes" id="UP000186601">
    <property type="component" value="Unassembled WGS sequence"/>
</dbReference>
<dbReference type="EMBL" id="MLYV02001176">
    <property type="protein sequence ID" value="PSR72457.1"/>
    <property type="molecule type" value="Genomic_DNA"/>
</dbReference>
<accession>A0A2R6NJA2</accession>
<proteinExistence type="predicted"/>
<evidence type="ECO:0000313" key="2">
    <source>
        <dbReference type="Proteomes" id="UP000186601"/>
    </source>
</evidence>
<sequence length="76" mass="8213">MASFSRWSAPGFRVPTMSEIAGNMGEVLEHDAVHDEYITAGTSTPLELTTYNTGADPEYVRDAVASQDIALRYSGS</sequence>
<comment type="caution">
    <text evidence="1">The sequence shown here is derived from an EMBL/GenBank/DDBJ whole genome shotgun (WGS) entry which is preliminary data.</text>
</comment>
<keyword evidence="2" id="KW-1185">Reference proteome</keyword>
<reference evidence="1 2" key="1">
    <citation type="submission" date="2018-02" db="EMBL/GenBank/DDBJ databases">
        <title>Genome sequence of the basidiomycete white-rot fungus Phlebia centrifuga.</title>
        <authorList>
            <person name="Granchi Z."/>
            <person name="Peng M."/>
            <person name="de Vries R.P."/>
            <person name="Hilden K."/>
            <person name="Makela M.R."/>
            <person name="Grigoriev I."/>
            <person name="Riley R."/>
        </authorList>
    </citation>
    <scope>NUCLEOTIDE SEQUENCE [LARGE SCALE GENOMIC DNA]</scope>
    <source>
        <strain evidence="1 2">FBCC195</strain>
    </source>
</reference>
<name>A0A2R6NJA2_9APHY</name>
<organism evidence="1 2">
    <name type="scientific">Hermanssonia centrifuga</name>
    <dbReference type="NCBI Taxonomy" id="98765"/>
    <lineage>
        <taxon>Eukaryota</taxon>
        <taxon>Fungi</taxon>
        <taxon>Dikarya</taxon>
        <taxon>Basidiomycota</taxon>
        <taxon>Agaricomycotina</taxon>
        <taxon>Agaricomycetes</taxon>
        <taxon>Polyporales</taxon>
        <taxon>Meruliaceae</taxon>
        <taxon>Hermanssonia</taxon>
    </lineage>
</organism>
<dbReference type="AlphaFoldDB" id="A0A2R6NJA2"/>